<sequence length="1615" mass="177232">MSEAPAAASLRDRLMRDRLALLDLSTRNRLLNVPLRTKNNRAIEIVGEKTAEVHRLLGEGRRFAFLAGNEPETEADEAEGLAEEGAEYLALPQPENGDKGEDEVDERGVLKRHSDLKLQTRLSSEGLQKRLLDIWYNSRTLEEEQGVNVLYLALGLLRWTESDSSETVRQAPLVLLPVQLERTTAAEKFKLKTRGEPASPNLTLQAKLRNEFGILLEDFADEDELDVAAYIAGVTQAVASKPKWDVLPDAMVLGFFSFAKFLMYRDLDPENWPDGLAIDDHLMVRALLRDGFPASEPLIPGDEARIDAVIPPVAMQHVLDADSSQAVVIEEAARGRTLVVKGPPGTGKSQTIANIIAAAAARGKTVLFVAEKMAALDVVHRRLRSVGLGALALELHSHKATKRTLLDELKRTRDIDPGRLDGDDTTLERLTAARDTLNAHAELLHTPLEPSRLTPYQIFGELIRLQDGPGLPGYPLQPAASWTPAQRQARRDALDELVARIRTVGSPAQHVWRGVRSGPLDPAEVSEIQDRIGKLRRHLEEARVAAAIMPALGIPEPGTLDTLVHSLRVLDAAVTFPESERAILAHPAWQGERGKLAALVAAGRQVSGIKAALEAVFVPAAWDMDLLPIRTAIALKGDSLFRFVDGGYRAQMRLFRSCLREEPPKSASEQLALLDRMMEAQKARRISETEQSLGAAFGPLWQGENSDWDRLRAVLSWREANGNLPDEFWSAFPRLADIAPVAAAQSLLTVVLPDLLSGFRAIVDRLDLDLGRAFGAANLGDVAPQDLSERIDGWLAAPEQLSRWISFLEGGRKADALGLGGFVEGVLDGGLDDKTLLPTFDAAFHDAMRRHLFARYPALRGFDGDSQNRLITQFAELDRRRIALARQEIAHRHGFDLPRGAGSAGSALAVLAGEFAKKQRHLPIRQLLEKAGPVIQRLKPVFMMSPLSVAQFLKPGAVSFDLLVIDEASQIEPVDALGAVARANQIVVVGDEKQLPPTRFFAKLTSEADEPDEDDEDTFRARDAESILDLCLAKGAPTRMLNWHYRSKHQSLIAVSNREFYENRLFIVPSPYDGVPGIGLKFRYLPDTAYERGGSRTNPREADAVAAAVIRHAREHPEESLGVATFSTAQREAILNRLELLRRENPELESFFGPKIEPFFVKNLENIQGDERDVIFISVGYGKDAQGYASMSFGPLNGEGGERRLNVLISRAKLRCEVFTNMQGDDIDLERTKSRGVAALKTFLAFAESGQFAGTEESGRGPDSPFEEEVASRLRARGHDVRLQIGSAGFFVDLAIADAEKPGRFLLGIECDGAQYHSSRSARDRDRLRQQVLEAHGWVIHRIWSTDWYLRPEEELRKVEAAIEQAVTTWRTRDGESARQAADGFDGEEFAAIPTESAAVEREPEPPPTPYEEAAPAVDREREPPELSVAEMADVVAGIVEIEGPVHSDEIIVRVRTAWGLARAGSRIREAVLAGLAQACDDGRIEGGPFYAVPGKDVVVRDRSATRSPSLRKPDMLPPAEVDAALMAEIDRNFGAPRKDLAIAAGRRMGFRATSAPLRTAMEQRLESLLAEKMLAERGGRIVRARPKPAVGVSPAPRSGAAAANEATGPRTGSA</sequence>
<dbReference type="Pfam" id="PF13087">
    <property type="entry name" value="AAA_12"/>
    <property type="match status" value="1"/>
</dbReference>
<dbReference type="FunFam" id="3.40.960.10:FF:000002">
    <property type="entry name" value="DNA helicase related protein"/>
    <property type="match status" value="1"/>
</dbReference>
<dbReference type="Pfam" id="PF13086">
    <property type="entry name" value="AAA_11"/>
    <property type="match status" value="2"/>
</dbReference>
<dbReference type="InterPro" id="IPR025103">
    <property type="entry name" value="DUF4011"/>
</dbReference>
<dbReference type="InterPro" id="IPR013584">
    <property type="entry name" value="RAP"/>
</dbReference>
<gene>
    <name evidence="3" type="ORF">SAMN05216548_11715</name>
</gene>
<dbReference type="OrthoDB" id="9757917at2"/>
<evidence type="ECO:0000313" key="3">
    <source>
        <dbReference type="EMBL" id="SER38501.1"/>
    </source>
</evidence>
<organism evidence="3 4">
    <name type="scientific">Faunimonas pinastri</name>
    <dbReference type="NCBI Taxonomy" id="1855383"/>
    <lineage>
        <taxon>Bacteria</taxon>
        <taxon>Pseudomonadati</taxon>
        <taxon>Pseudomonadota</taxon>
        <taxon>Alphaproteobacteria</taxon>
        <taxon>Hyphomicrobiales</taxon>
        <taxon>Afifellaceae</taxon>
        <taxon>Faunimonas</taxon>
    </lineage>
</organism>
<dbReference type="InterPro" id="IPR041677">
    <property type="entry name" value="DNA2/NAM7_AAA_11"/>
</dbReference>
<dbReference type="GO" id="GO:0004386">
    <property type="term" value="F:helicase activity"/>
    <property type="evidence" value="ECO:0007669"/>
    <property type="project" value="InterPro"/>
</dbReference>
<protein>
    <submittedName>
        <fullName evidence="3">AAA domain-containing protein</fullName>
    </submittedName>
</protein>
<dbReference type="Pfam" id="PF18741">
    <property type="entry name" value="MTES_1575"/>
    <property type="match status" value="1"/>
</dbReference>
<dbReference type="STRING" id="1855383.SAMN05216548_11715"/>
<dbReference type="InterPro" id="IPR011335">
    <property type="entry name" value="Restrct_endonuc-II-like"/>
</dbReference>
<accession>A0A1H9NRH7</accession>
<feature type="region of interest" description="Disordered" evidence="1">
    <location>
        <begin position="1586"/>
        <end position="1615"/>
    </location>
</feature>
<dbReference type="SMART" id="SM00952">
    <property type="entry name" value="RAP"/>
    <property type="match status" value="1"/>
</dbReference>
<dbReference type="PANTHER" id="PTHR10887">
    <property type="entry name" value="DNA2/NAM7 HELICASE FAMILY"/>
    <property type="match status" value="1"/>
</dbReference>
<dbReference type="EMBL" id="FOFG01000017">
    <property type="protein sequence ID" value="SER38501.1"/>
    <property type="molecule type" value="Genomic_DNA"/>
</dbReference>
<dbReference type="InterPro" id="IPR045055">
    <property type="entry name" value="DNA2/NAM7-like"/>
</dbReference>
<dbReference type="Proteomes" id="UP000199647">
    <property type="component" value="Unassembled WGS sequence"/>
</dbReference>
<dbReference type="SUPFAM" id="SSF52980">
    <property type="entry name" value="Restriction endonuclease-like"/>
    <property type="match status" value="1"/>
</dbReference>
<proteinExistence type="predicted"/>
<feature type="domain" description="RAP" evidence="2">
    <location>
        <begin position="1309"/>
        <end position="1365"/>
    </location>
</feature>
<evidence type="ECO:0000259" key="2">
    <source>
        <dbReference type="SMART" id="SM00952"/>
    </source>
</evidence>
<dbReference type="Pfam" id="PF13195">
    <property type="entry name" value="DUF4011"/>
    <property type="match status" value="1"/>
</dbReference>
<dbReference type="RefSeq" id="WP_092499210.1">
    <property type="nucleotide sequence ID" value="NZ_FOFG01000017.1"/>
</dbReference>
<dbReference type="FunFam" id="3.40.50.300:FF:002063">
    <property type="entry name" value="DNA helicase related protein"/>
    <property type="match status" value="1"/>
</dbReference>
<dbReference type="InterPro" id="IPR027417">
    <property type="entry name" value="P-loop_NTPase"/>
</dbReference>
<dbReference type="Gene3D" id="3.40.960.10">
    <property type="entry name" value="VSR Endonuclease"/>
    <property type="match status" value="1"/>
</dbReference>
<dbReference type="PANTHER" id="PTHR10887:SF530">
    <property type="entry name" value="SUPERFAMILY I DNA HELICASES"/>
    <property type="match status" value="1"/>
</dbReference>
<name>A0A1H9NRH7_9HYPH</name>
<keyword evidence="4" id="KW-1185">Reference proteome</keyword>
<feature type="region of interest" description="Disordered" evidence="1">
    <location>
        <begin position="1397"/>
        <end position="1419"/>
    </location>
</feature>
<dbReference type="CDD" id="cd18808">
    <property type="entry name" value="SF1_C_Upf1"/>
    <property type="match status" value="1"/>
</dbReference>
<dbReference type="Pfam" id="PF11784">
    <property type="entry name" value="DUF3320"/>
    <property type="match status" value="1"/>
</dbReference>
<dbReference type="InterPro" id="IPR049468">
    <property type="entry name" value="Restrct_endonuc-II-like_dom"/>
</dbReference>
<dbReference type="SUPFAM" id="SSF52540">
    <property type="entry name" value="P-loop containing nucleoside triphosphate hydrolases"/>
    <property type="match status" value="1"/>
</dbReference>
<evidence type="ECO:0000256" key="1">
    <source>
        <dbReference type="SAM" id="MobiDB-lite"/>
    </source>
</evidence>
<dbReference type="InterPro" id="IPR041679">
    <property type="entry name" value="DNA2/NAM7-like_C"/>
</dbReference>
<dbReference type="InterPro" id="IPR021754">
    <property type="entry name" value="DUF3320"/>
</dbReference>
<evidence type="ECO:0000313" key="4">
    <source>
        <dbReference type="Proteomes" id="UP000199647"/>
    </source>
</evidence>
<dbReference type="InterPro" id="IPR047187">
    <property type="entry name" value="SF1_C_Upf1"/>
</dbReference>
<dbReference type="Gene3D" id="3.40.50.300">
    <property type="entry name" value="P-loop containing nucleotide triphosphate hydrolases"/>
    <property type="match status" value="3"/>
</dbReference>
<reference evidence="3 4" key="1">
    <citation type="submission" date="2016-10" db="EMBL/GenBank/DDBJ databases">
        <authorList>
            <person name="de Groot N.N."/>
        </authorList>
    </citation>
    <scope>NUCLEOTIDE SEQUENCE [LARGE SCALE GENOMIC DNA]</scope>
    <source>
        <strain evidence="3 4">A52C2</strain>
    </source>
</reference>